<keyword evidence="2" id="KW-1185">Reference proteome</keyword>
<dbReference type="Proteomes" id="UP001152523">
    <property type="component" value="Unassembled WGS sequence"/>
</dbReference>
<comment type="caution">
    <text evidence="1">The sequence shown here is derived from an EMBL/GenBank/DDBJ whole genome shotgun (WGS) entry which is preliminary data.</text>
</comment>
<gene>
    <name evidence="1" type="ORF">CEPIT_LOCUS40177</name>
</gene>
<feature type="non-terminal residue" evidence="1">
    <location>
        <position position="65"/>
    </location>
</feature>
<protein>
    <submittedName>
        <fullName evidence="1">Uncharacterized protein</fullName>
    </submittedName>
</protein>
<evidence type="ECO:0000313" key="2">
    <source>
        <dbReference type="Proteomes" id="UP001152523"/>
    </source>
</evidence>
<accession>A0AAV0G5B7</accession>
<name>A0AAV0G5B7_9ASTE</name>
<dbReference type="PANTHER" id="PTHR33116">
    <property type="entry name" value="REVERSE TRANSCRIPTASE ZINC-BINDING DOMAIN-CONTAINING PROTEIN-RELATED-RELATED"/>
    <property type="match status" value="1"/>
</dbReference>
<dbReference type="AlphaFoldDB" id="A0AAV0G5B7"/>
<sequence>MKYLGSNLHKGINRKSYCQHILEAFDNKLTTWKQKHLSFGGRLVLVKHVLNTIPLHLLAVDTFPK</sequence>
<proteinExistence type="predicted"/>
<reference evidence="1" key="1">
    <citation type="submission" date="2022-07" db="EMBL/GenBank/DDBJ databases">
        <authorList>
            <person name="Macas J."/>
            <person name="Novak P."/>
            <person name="Neumann P."/>
        </authorList>
    </citation>
    <scope>NUCLEOTIDE SEQUENCE</scope>
</reference>
<evidence type="ECO:0000313" key="1">
    <source>
        <dbReference type="EMBL" id="CAH9142794.1"/>
    </source>
</evidence>
<dbReference type="PANTHER" id="PTHR33116:SF78">
    <property type="entry name" value="OS12G0587133 PROTEIN"/>
    <property type="match status" value="1"/>
</dbReference>
<dbReference type="EMBL" id="CAMAPF010001044">
    <property type="protein sequence ID" value="CAH9142794.1"/>
    <property type="molecule type" value="Genomic_DNA"/>
</dbReference>
<organism evidence="1 2">
    <name type="scientific">Cuscuta epithymum</name>
    <dbReference type="NCBI Taxonomy" id="186058"/>
    <lineage>
        <taxon>Eukaryota</taxon>
        <taxon>Viridiplantae</taxon>
        <taxon>Streptophyta</taxon>
        <taxon>Embryophyta</taxon>
        <taxon>Tracheophyta</taxon>
        <taxon>Spermatophyta</taxon>
        <taxon>Magnoliopsida</taxon>
        <taxon>eudicotyledons</taxon>
        <taxon>Gunneridae</taxon>
        <taxon>Pentapetalae</taxon>
        <taxon>asterids</taxon>
        <taxon>lamiids</taxon>
        <taxon>Solanales</taxon>
        <taxon>Convolvulaceae</taxon>
        <taxon>Cuscuteae</taxon>
        <taxon>Cuscuta</taxon>
        <taxon>Cuscuta subgen. Cuscuta</taxon>
    </lineage>
</organism>